<dbReference type="AlphaFoldDB" id="A0A7S4A849"/>
<protein>
    <submittedName>
        <fullName evidence="3">Uncharacterized protein</fullName>
    </submittedName>
</protein>
<name>A0A7S4A849_9STRA</name>
<keyword evidence="2" id="KW-0472">Membrane</keyword>
<evidence type="ECO:0000313" key="5">
    <source>
        <dbReference type="Proteomes" id="UP000789595"/>
    </source>
</evidence>
<reference evidence="3" key="1">
    <citation type="submission" date="2021-01" db="EMBL/GenBank/DDBJ databases">
        <authorList>
            <person name="Corre E."/>
            <person name="Pelletier E."/>
            <person name="Niang G."/>
            <person name="Scheremetjew M."/>
            <person name="Finn R."/>
            <person name="Kale V."/>
            <person name="Holt S."/>
            <person name="Cochrane G."/>
            <person name="Meng A."/>
            <person name="Brown T."/>
            <person name="Cohen L."/>
        </authorList>
    </citation>
    <scope>NUCLEOTIDE SEQUENCE</scope>
    <source>
        <strain evidence="3">CCMP1756</strain>
    </source>
</reference>
<sequence>MLLSRSIAAALRPGALRSLSQQGQSGRIFAARVAGAHRPQHGLVRHRSSDSGIVQSVLRHLSTATPDDDGGQAQGHPRDGRPSLFSKKTVDFAAVLEEYEHPTPARISQKNQRRRFSEFSNETLAVMASLGVHGASKERMLREIMRVDGVSYVEAYAVLAKMNLHLEGGTSLHKLPYQAIIAGAWALGVVLIPLGVFQKDLAIWFATEHVGVELPPMSEIDTVWKVGTWTWQWMEPIIGTWSFVLLALQLIRANGLQIDAKPFNERILTARADDLYKQFPEYEREIVRDYSKSDPFGRDTYRARLGYPANSVLPLNRFSR</sequence>
<evidence type="ECO:0000313" key="4">
    <source>
        <dbReference type="EMBL" id="CAH0367705.1"/>
    </source>
</evidence>
<dbReference type="EMBL" id="CAKKNE010000002">
    <property type="protein sequence ID" value="CAH0367705.1"/>
    <property type="molecule type" value="Genomic_DNA"/>
</dbReference>
<dbReference type="OrthoDB" id="186314at2759"/>
<gene>
    <name evidence="3" type="ORF">PCAL00307_LOCUS22390</name>
    <name evidence="4" type="ORF">PECAL_2P07400</name>
</gene>
<keyword evidence="5" id="KW-1185">Reference proteome</keyword>
<keyword evidence="2" id="KW-0812">Transmembrane</keyword>
<dbReference type="Proteomes" id="UP000789595">
    <property type="component" value="Unassembled WGS sequence"/>
</dbReference>
<feature type="transmembrane region" description="Helical" evidence="2">
    <location>
        <begin position="179"/>
        <end position="197"/>
    </location>
</feature>
<evidence type="ECO:0000256" key="2">
    <source>
        <dbReference type="SAM" id="Phobius"/>
    </source>
</evidence>
<keyword evidence="2" id="KW-1133">Transmembrane helix</keyword>
<evidence type="ECO:0000256" key="1">
    <source>
        <dbReference type="SAM" id="MobiDB-lite"/>
    </source>
</evidence>
<proteinExistence type="predicted"/>
<feature type="region of interest" description="Disordered" evidence="1">
    <location>
        <begin position="63"/>
        <end position="84"/>
    </location>
</feature>
<dbReference type="EMBL" id="HBIW01025943">
    <property type="protein sequence ID" value="CAE0706939.1"/>
    <property type="molecule type" value="Transcribed_RNA"/>
</dbReference>
<organism evidence="3">
    <name type="scientific">Pelagomonas calceolata</name>
    <dbReference type="NCBI Taxonomy" id="35677"/>
    <lineage>
        <taxon>Eukaryota</taxon>
        <taxon>Sar</taxon>
        <taxon>Stramenopiles</taxon>
        <taxon>Ochrophyta</taxon>
        <taxon>Pelagophyceae</taxon>
        <taxon>Pelagomonadales</taxon>
        <taxon>Pelagomonadaceae</taxon>
        <taxon>Pelagomonas</taxon>
    </lineage>
</organism>
<evidence type="ECO:0000313" key="3">
    <source>
        <dbReference type="EMBL" id="CAE0706939.1"/>
    </source>
</evidence>
<reference evidence="4" key="2">
    <citation type="submission" date="2021-11" db="EMBL/GenBank/DDBJ databases">
        <authorList>
            <consortium name="Genoscope - CEA"/>
            <person name="William W."/>
        </authorList>
    </citation>
    <scope>NUCLEOTIDE SEQUENCE</scope>
</reference>
<accession>A0A7S4A849</accession>